<evidence type="ECO:0000256" key="3">
    <source>
        <dbReference type="ARBA" id="ARBA00022801"/>
    </source>
</evidence>
<name>A0A9R0I943_SPIOL</name>
<dbReference type="GO" id="GO:0005987">
    <property type="term" value="P:sucrose catabolic process"/>
    <property type="evidence" value="ECO:0000318"/>
    <property type="project" value="GO_Central"/>
</dbReference>
<dbReference type="RefSeq" id="XP_021844903.2">
    <property type="nucleotide sequence ID" value="XM_021989211.2"/>
</dbReference>
<proteinExistence type="inferred from homology"/>
<gene>
    <name evidence="9" type="primary">LOC110784767</name>
</gene>
<comment type="function">
    <text evidence="6">Invertase that cleaves sucrose into glucose and fructose.</text>
</comment>
<comment type="similarity">
    <text evidence="2 6">Belongs to the glycosyl hydrolase 100 family.</text>
</comment>
<dbReference type="AlphaFoldDB" id="A0A9R0I943"/>
<dbReference type="PANTHER" id="PTHR31916:SF37">
    <property type="entry name" value="ALKALINE_NEUTRAL INVERTASE"/>
    <property type="match status" value="1"/>
</dbReference>
<keyword evidence="3 6" id="KW-0378">Hydrolase</keyword>
<organism evidence="8 9">
    <name type="scientific">Spinacia oleracea</name>
    <name type="common">Spinach</name>
    <dbReference type="NCBI Taxonomy" id="3562"/>
    <lineage>
        <taxon>Eukaryota</taxon>
        <taxon>Viridiplantae</taxon>
        <taxon>Streptophyta</taxon>
        <taxon>Embryophyta</taxon>
        <taxon>Tracheophyta</taxon>
        <taxon>Spermatophyta</taxon>
        <taxon>Magnoliopsida</taxon>
        <taxon>eudicotyledons</taxon>
        <taxon>Gunneridae</taxon>
        <taxon>Pentapetalae</taxon>
        <taxon>Caryophyllales</taxon>
        <taxon>Chenopodiaceae</taxon>
        <taxon>Chenopodioideae</taxon>
        <taxon>Anserineae</taxon>
        <taxon>Spinacia</taxon>
    </lineage>
</organism>
<evidence type="ECO:0000256" key="5">
    <source>
        <dbReference type="ARBA" id="ARBA00023295"/>
    </source>
</evidence>
<sequence length="615" mass="68642">MAFPQAENTDLVPETISEIPPPSEKPHLPSPKRHVGFTIDEDLDESDSNRSPAIISDETTASTENADVRVPEKSTSTFESVFSEMTLRPVSIRPSPSAANLLSSYEMNGSTGNSNSDIKGDTPKSGGAVKSNGNGNHQQPVAEHPMVADAWDLLKKSIVYFNNDAVGTVAASDTSSEALNYNQVFVRDFIPSALACLMKEPPEAGIVKNFLLKTLLLQSCEKRIDNFTLGKGVMPASFKVQTTDHVKDILVADYGCTAIGRVAPMDSGFWWIILLKSYVKHTGDHSLADRPDVQKGMKLILDLCLSDGFDTFPSLLCADACCMIDRRMGIYGYPIEIQALYFFALRCAKHMLKDVCENKELLDKINAKIKALSYHIRTYYWLDHTQLNNIYRYKTEEYSHTALNKFNVSPESIPDWLFEFMPLKGGYFVGNVSPARMDFRWFLLGNCIAILSSLATPEQASAIMDLIEARWNELVGEMPMKISYPALDGNDWNIVTGFDSKNTQWSYHNGGSWPVLLWLLVSACIKTARPQMARNAIELVEKRLSRDGWPEYYDGKTGRYIGKQARKFQTWSIAGYLVAKKMIENPANLLLVSLEEDKTISKPRLTRSASCSSLP</sequence>
<reference evidence="8" key="1">
    <citation type="journal article" date="2021" name="Nat. Commun.">
        <title>Genomic analyses provide insights into spinach domestication and the genetic basis of agronomic traits.</title>
        <authorList>
            <person name="Cai X."/>
            <person name="Sun X."/>
            <person name="Xu C."/>
            <person name="Sun H."/>
            <person name="Wang X."/>
            <person name="Ge C."/>
            <person name="Zhang Z."/>
            <person name="Wang Q."/>
            <person name="Fei Z."/>
            <person name="Jiao C."/>
            <person name="Wang Q."/>
        </authorList>
    </citation>
    <scope>NUCLEOTIDE SEQUENCE [LARGE SCALE GENOMIC DNA]</scope>
    <source>
        <strain evidence="8">cv. Varoflay</strain>
    </source>
</reference>
<dbReference type="InterPro" id="IPR024746">
    <property type="entry name" value="Glyco_hydro_100"/>
</dbReference>
<accession>A0A9R0I943</accession>
<reference evidence="9" key="2">
    <citation type="submission" date="2025-08" db="UniProtKB">
        <authorList>
            <consortium name="RefSeq"/>
        </authorList>
    </citation>
    <scope>IDENTIFICATION</scope>
    <source>
        <tissue evidence="9">Leaf</tissue>
    </source>
</reference>
<feature type="region of interest" description="Disordered" evidence="7">
    <location>
        <begin position="1"/>
        <end position="75"/>
    </location>
</feature>
<dbReference type="InterPro" id="IPR008928">
    <property type="entry name" value="6-hairpin_glycosidase_sf"/>
</dbReference>
<evidence type="ECO:0000313" key="8">
    <source>
        <dbReference type="Proteomes" id="UP000813463"/>
    </source>
</evidence>
<dbReference type="InterPro" id="IPR012341">
    <property type="entry name" value="6hp_glycosidase-like_sf"/>
</dbReference>
<evidence type="ECO:0000313" key="9">
    <source>
        <dbReference type="RefSeq" id="XP_021844903.2"/>
    </source>
</evidence>
<dbReference type="Pfam" id="PF12899">
    <property type="entry name" value="Glyco_hydro_100"/>
    <property type="match status" value="1"/>
</dbReference>
<dbReference type="GeneID" id="110784767"/>
<comment type="catalytic activity">
    <reaction evidence="1 6">
        <text>Hydrolysis of terminal non-reducing beta-D-fructofuranoside residues in beta-D-fructofuranosides.</text>
        <dbReference type="EC" id="3.2.1.26"/>
    </reaction>
</comment>
<keyword evidence="4 6" id="KW-0119">Carbohydrate metabolism</keyword>
<dbReference type="Gene3D" id="1.50.10.10">
    <property type="match status" value="1"/>
</dbReference>
<evidence type="ECO:0000256" key="2">
    <source>
        <dbReference type="ARBA" id="ARBA00007671"/>
    </source>
</evidence>
<evidence type="ECO:0000256" key="7">
    <source>
        <dbReference type="SAM" id="MobiDB-lite"/>
    </source>
</evidence>
<dbReference type="Proteomes" id="UP000813463">
    <property type="component" value="Chromosome 2"/>
</dbReference>
<dbReference type="SUPFAM" id="SSF48208">
    <property type="entry name" value="Six-hairpin glycosidases"/>
    <property type="match status" value="1"/>
</dbReference>
<dbReference type="PANTHER" id="PTHR31916">
    <property type="match status" value="1"/>
</dbReference>
<dbReference type="GO" id="GO:0004575">
    <property type="term" value="F:sucrose alpha-glucosidase activity"/>
    <property type="evidence" value="ECO:0000318"/>
    <property type="project" value="GO_Central"/>
</dbReference>
<protein>
    <recommendedName>
        <fullName evidence="6">Alkaline/neutral invertase</fullName>
        <ecNumber evidence="6">3.2.1.26</ecNumber>
    </recommendedName>
</protein>
<evidence type="ECO:0000256" key="6">
    <source>
        <dbReference type="RuleBase" id="RU367047"/>
    </source>
</evidence>
<keyword evidence="5 6" id="KW-0326">Glycosidase</keyword>
<dbReference type="KEGG" id="soe:110784767"/>
<feature type="compositionally biased region" description="Polar residues" evidence="7">
    <location>
        <begin position="103"/>
        <end position="117"/>
    </location>
</feature>
<evidence type="ECO:0000256" key="1">
    <source>
        <dbReference type="ARBA" id="ARBA00000094"/>
    </source>
</evidence>
<evidence type="ECO:0000256" key="4">
    <source>
        <dbReference type="ARBA" id="ARBA00023277"/>
    </source>
</evidence>
<feature type="region of interest" description="Disordered" evidence="7">
    <location>
        <begin position="103"/>
        <end position="142"/>
    </location>
</feature>
<keyword evidence="8" id="KW-1185">Reference proteome</keyword>
<dbReference type="EC" id="3.2.1.26" evidence="6"/>
<dbReference type="GO" id="GO:0033926">
    <property type="term" value="F:endo-alpha-N-acetylgalactosaminidase activity"/>
    <property type="evidence" value="ECO:0007669"/>
    <property type="project" value="UniProtKB-UniRule"/>
</dbReference>